<name>A0ABQ3Y3M4_9ACTN</name>
<dbReference type="EMBL" id="BOMI01000063">
    <property type="protein sequence ID" value="GID74593.1"/>
    <property type="molecule type" value="Genomic_DNA"/>
</dbReference>
<organism evidence="2 3">
    <name type="scientific">Paractinoplanes deccanensis</name>
    <dbReference type="NCBI Taxonomy" id="113561"/>
    <lineage>
        <taxon>Bacteria</taxon>
        <taxon>Bacillati</taxon>
        <taxon>Actinomycetota</taxon>
        <taxon>Actinomycetes</taxon>
        <taxon>Micromonosporales</taxon>
        <taxon>Micromonosporaceae</taxon>
        <taxon>Paractinoplanes</taxon>
    </lineage>
</organism>
<protein>
    <recommendedName>
        <fullName evidence="4">PH domain-containing protein</fullName>
    </recommendedName>
</protein>
<evidence type="ECO:0000313" key="3">
    <source>
        <dbReference type="Proteomes" id="UP000609879"/>
    </source>
</evidence>
<keyword evidence="1" id="KW-0472">Membrane</keyword>
<dbReference type="PROSITE" id="PS51257">
    <property type="entry name" value="PROKAR_LIPOPROTEIN"/>
    <property type="match status" value="1"/>
</dbReference>
<reference evidence="2 3" key="1">
    <citation type="submission" date="2021-01" db="EMBL/GenBank/DDBJ databases">
        <title>Whole genome shotgun sequence of Actinoplanes deccanensis NBRC 13994.</title>
        <authorList>
            <person name="Komaki H."/>
            <person name="Tamura T."/>
        </authorList>
    </citation>
    <scope>NUCLEOTIDE SEQUENCE [LARGE SCALE GENOMIC DNA]</scope>
    <source>
        <strain evidence="2 3">NBRC 13994</strain>
    </source>
</reference>
<feature type="transmembrane region" description="Helical" evidence="1">
    <location>
        <begin position="57"/>
        <end position="78"/>
    </location>
</feature>
<feature type="transmembrane region" description="Helical" evidence="1">
    <location>
        <begin position="98"/>
        <end position="116"/>
    </location>
</feature>
<evidence type="ECO:0008006" key="4">
    <source>
        <dbReference type="Google" id="ProtNLM"/>
    </source>
</evidence>
<keyword evidence="1" id="KW-1133">Transmembrane helix</keyword>
<sequence length="218" mass="23573">MVRHRRVALVAALLAGLGLALGDAHAVAFALVACLIVFSVLALKYRRPTRLEVEDRAFATLVWPQPVALAVALTVLGGNSVYNYLAAAIDGDLDGLDVTLAVLYIAVLAMLWFVVWTPPRLRLTPDGIVQRRPLGSRVVPWEALDPVAPLFAEDRARVVLNVERGDLVAARGLPGRAYSLESGTDPAFLCRVITEYVTEPGSRAAIGTEAELNRLNRL</sequence>
<evidence type="ECO:0000313" key="2">
    <source>
        <dbReference type="EMBL" id="GID74593.1"/>
    </source>
</evidence>
<dbReference type="Proteomes" id="UP000609879">
    <property type="component" value="Unassembled WGS sequence"/>
</dbReference>
<accession>A0ABQ3Y3M4</accession>
<evidence type="ECO:0000256" key="1">
    <source>
        <dbReference type="SAM" id="Phobius"/>
    </source>
</evidence>
<proteinExistence type="predicted"/>
<feature type="transmembrane region" description="Helical" evidence="1">
    <location>
        <begin position="28"/>
        <end position="45"/>
    </location>
</feature>
<keyword evidence="3" id="KW-1185">Reference proteome</keyword>
<keyword evidence="1" id="KW-0812">Transmembrane</keyword>
<comment type="caution">
    <text evidence="2">The sequence shown here is derived from an EMBL/GenBank/DDBJ whole genome shotgun (WGS) entry which is preliminary data.</text>
</comment>
<gene>
    <name evidence="2" type="ORF">Ade02nite_32340</name>
</gene>